<evidence type="ECO:0000256" key="1">
    <source>
        <dbReference type="SAM" id="MobiDB-lite"/>
    </source>
</evidence>
<dbReference type="Proteomes" id="UP000766486">
    <property type="component" value="Unassembled WGS sequence"/>
</dbReference>
<feature type="compositionally biased region" description="Basic and acidic residues" evidence="1">
    <location>
        <begin position="1"/>
        <end position="14"/>
    </location>
</feature>
<organism evidence="2 3">
    <name type="scientific">Bionectria ochroleuca</name>
    <name type="common">Gliocladium roseum</name>
    <dbReference type="NCBI Taxonomy" id="29856"/>
    <lineage>
        <taxon>Eukaryota</taxon>
        <taxon>Fungi</taxon>
        <taxon>Dikarya</taxon>
        <taxon>Ascomycota</taxon>
        <taxon>Pezizomycotina</taxon>
        <taxon>Sordariomycetes</taxon>
        <taxon>Hypocreomycetidae</taxon>
        <taxon>Hypocreales</taxon>
        <taxon>Bionectriaceae</taxon>
        <taxon>Clonostachys</taxon>
    </lineage>
</organism>
<protein>
    <submittedName>
        <fullName evidence="2">Uncharacterized protein</fullName>
    </submittedName>
</protein>
<comment type="caution">
    <text evidence="2">The sequence shown here is derived from an EMBL/GenBank/DDBJ whole genome shotgun (WGS) entry which is preliminary data.</text>
</comment>
<feature type="region of interest" description="Disordered" evidence="1">
    <location>
        <begin position="1"/>
        <end position="61"/>
    </location>
</feature>
<evidence type="ECO:0000313" key="3">
    <source>
        <dbReference type="Proteomes" id="UP000766486"/>
    </source>
</evidence>
<reference evidence="2 3" key="1">
    <citation type="submission" date="2019-06" db="EMBL/GenBank/DDBJ databases">
        <authorList>
            <person name="Broberg M."/>
        </authorList>
    </citation>
    <scope>NUCLEOTIDE SEQUENCE [LARGE SCALE GENOMIC DNA]</scope>
</reference>
<keyword evidence="3" id="KW-1185">Reference proteome</keyword>
<feature type="compositionally biased region" description="Polar residues" evidence="1">
    <location>
        <begin position="43"/>
        <end position="61"/>
    </location>
</feature>
<accession>A0ABY6U7T1</accession>
<dbReference type="EMBL" id="CABFNS010000757">
    <property type="protein sequence ID" value="VUC26818.1"/>
    <property type="molecule type" value="Genomic_DNA"/>
</dbReference>
<gene>
    <name evidence="2" type="ORF">CLO192961_LOCUS197103</name>
</gene>
<sequence>MERWDFEASSREPNDISLSTSRQTDQSNIIMISPPPADASDLTMATPSPQTFRQQESGVKTQRQTYPQQDEFDISMNIAQWARGGGHHEPGQVSIEAVKPLGEREEAFDAMGRIISPNAGRESCVSPENPKGRHRILNPTLGHNAGLLSADGGAGTLHHRESFKKMADARFDHLEAICGNISNLLIKQVLDRVEEESQAMRSVGLLRQEVQEMRKEMSGLYDRIKNEILGLNLNQSTNDDRL</sequence>
<name>A0ABY6U7T1_BIOOC</name>
<proteinExistence type="predicted"/>
<evidence type="ECO:0000313" key="2">
    <source>
        <dbReference type="EMBL" id="VUC26818.1"/>
    </source>
</evidence>
<feature type="compositionally biased region" description="Polar residues" evidence="1">
    <location>
        <begin position="16"/>
        <end position="30"/>
    </location>
</feature>